<evidence type="ECO:0000259" key="2">
    <source>
        <dbReference type="Pfam" id="PF03551"/>
    </source>
</evidence>
<proteinExistence type="predicted"/>
<dbReference type="InterPro" id="IPR036388">
    <property type="entry name" value="WH-like_DNA-bd_sf"/>
</dbReference>
<gene>
    <name evidence="3" type="ordered locus">Hbut_1471</name>
</gene>
<name>A2BMT4_HYPBU</name>
<dbReference type="InterPro" id="IPR036390">
    <property type="entry name" value="WH_DNA-bd_sf"/>
</dbReference>
<dbReference type="SUPFAM" id="SSF46785">
    <property type="entry name" value="Winged helix' DNA-binding domain"/>
    <property type="match status" value="1"/>
</dbReference>
<dbReference type="RefSeq" id="WP_011822613.1">
    <property type="nucleotide sequence ID" value="NC_008818.1"/>
</dbReference>
<dbReference type="Pfam" id="PF03551">
    <property type="entry name" value="PadR"/>
    <property type="match status" value="1"/>
</dbReference>
<keyword evidence="4" id="KW-1185">Reference proteome</keyword>
<dbReference type="GeneID" id="25393332"/>
<dbReference type="PANTHER" id="PTHR43252">
    <property type="entry name" value="TRANSCRIPTIONAL REGULATOR YQJI"/>
    <property type="match status" value="1"/>
</dbReference>
<dbReference type="OrthoDB" id="15388at2157"/>
<evidence type="ECO:0000313" key="3">
    <source>
        <dbReference type="EMBL" id="ABM81295.1"/>
    </source>
</evidence>
<feature type="domain" description="Transcription regulator PadR N-terminal" evidence="2">
    <location>
        <begin position="13"/>
        <end position="85"/>
    </location>
</feature>
<dbReference type="InterPro" id="IPR005149">
    <property type="entry name" value="Tscrpt_reg_PadR_N"/>
</dbReference>
<keyword evidence="1" id="KW-0175">Coiled coil</keyword>
<dbReference type="eggNOG" id="arCOG00002">
    <property type="taxonomic scope" value="Archaea"/>
</dbReference>
<dbReference type="Proteomes" id="UP000002593">
    <property type="component" value="Chromosome"/>
</dbReference>
<dbReference type="EMBL" id="CP000493">
    <property type="protein sequence ID" value="ABM81295.1"/>
    <property type="molecule type" value="Genomic_DNA"/>
</dbReference>
<feature type="coiled-coil region" evidence="1">
    <location>
        <begin position="118"/>
        <end position="152"/>
    </location>
</feature>
<evidence type="ECO:0000313" key="4">
    <source>
        <dbReference type="Proteomes" id="UP000002593"/>
    </source>
</evidence>
<reference evidence="3 4" key="1">
    <citation type="journal article" date="2007" name="Archaea">
        <title>The genome of Hyperthermus butylicus: a sulfur-reducing, peptide fermenting, neutrophilic Crenarchaeote growing up to 108 degrees C.</title>
        <authorList>
            <person name="Brugger K."/>
            <person name="Chen L."/>
            <person name="Stark M."/>
            <person name="Zibat A."/>
            <person name="Redder P."/>
            <person name="Ruepp A."/>
            <person name="Awayez M."/>
            <person name="She Q."/>
            <person name="Garrett R.A."/>
            <person name="Klenk H.P."/>
        </authorList>
    </citation>
    <scope>NUCLEOTIDE SEQUENCE [LARGE SCALE GENOMIC DNA]</scope>
    <source>
        <strain evidence="4">DSM 5456 / JCM 9403 / PLM1-5</strain>
    </source>
</reference>
<evidence type="ECO:0000256" key="1">
    <source>
        <dbReference type="SAM" id="Coils"/>
    </source>
</evidence>
<dbReference type="HOGENOM" id="CLU_1665482_0_0_2"/>
<organism evidence="3 4">
    <name type="scientific">Hyperthermus butylicus (strain DSM 5456 / JCM 9403 / PLM1-5)</name>
    <dbReference type="NCBI Taxonomy" id="415426"/>
    <lineage>
        <taxon>Archaea</taxon>
        <taxon>Thermoproteota</taxon>
        <taxon>Thermoprotei</taxon>
        <taxon>Desulfurococcales</taxon>
        <taxon>Pyrodictiaceae</taxon>
        <taxon>Hyperthermus</taxon>
    </lineage>
</organism>
<dbReference type="EnsemblBacteria" id="ABM81295">
    <property type="protein sequence ID" value="ABM81295"/>
    <property type="gene ID" value="Hbut_1471"/>
</dbReference>
<dbReference type="Gene3D" id="1.10.10.10">
    <property type="entry name" value="Winged helix-like DNA-binding domain superfamily/Winged helix DNA-binding domain"/>
    <property type="match status" value="1"/>
</dbReference>
<dbReference type="AlphaFoldDB" id="A2BMT4"/>
<dbReference type="KEGG" id="hbu:Hbut_1471"/>
<dbReference type="PANTHER" id="PTHR43252:SF2">
    <property type="entry name" value="TRANSCRIPTION REGULATOR, PADR-LIKE FAMILY"/>
    <property type="match status" value="1"/>
</dbReference>
<protein>
    <submittedName>
        <fullName evidence="3">Transcriptional regulator</fullName>
    </submittedName>
</protein>
<accession>A2BMT4</accession>
<dbReference type="STRING" id="415426.Hbut_1471"/>
<sequence>MQRPVEIGTRYLVLMLLAEGPKTGYELIKQLRSLFARYGGRASPGTVYPVLRRLEEEGLIRSRLEPYGARVRKVYELTGEGLRALLEMMSRWVSVLETALQLHIPVFRRAGREDGDTVKLVEEVLERLEAAAEQLEKLLTEARRVLRQAKMEATAIQY</sequence>